<dbReference type="AlphaFoldDB" id="A0A6N8FE75"/>
<organism evidence="2 3">
    <name type="scientific">Ornithinibacillus caprae</name>
    <dbReference type="NCBI Taxonomy" id="2678566"/>
    <lineage>
        <taxon>Bacteria</taxon>
        <taxon>Bacillati</taxon>
        <taxon>Bacillota</taxon>
        <taxon>Bacilli</taxon>
        <taxon>Bacillales</taxon>
        <taxon>Bacillaceae</taxon>
        <taxon>Ornithinibacillus</taxon>
    </lineage>
</organism>
<comment type="caution">
    <text evidence="2">The sequence shown here is derived from an EMBL/GenBank/DDBJ whole genome shotgun (WGS) entry which is preliminary data.</text>
</comment>
<evidence type="ECO:0000313" key="2">
    <source>
        <dbReference type="EMBL" id="MUK87501.1"/>
    </source>
</evidence>
<sequence>MKLTLQSKLSLYPLQIRQDKKHYIVEDNQSGEFFEMPKVCIDALEMIKDGKTIGEIEQSLRKVYPTEEVELIPFAEQLIDLGLVKEIDGQKVGKEKKNQSPTGLQWIPVRLGQFFFNKIASKLYLVFFLTNIFLLFSNPTLLPSYRDIFVFDSMMLNIVTYMTVSLVLIMIHEFGHILAIRAHGLPAKLDIGHRLFFVVFETDLTPAWKLSPKQRNRLYFAGMSFEQIILFFAFMITLVLTDSHLLIQGIIGIIIFDLFIKFIYQCCFYMKTDLYYVVENVTGCYNLMESGKQMLRKWLPVRKSAPSTTEVLLDNETKIVRYYSVFYLCGIILMSGLFIFYFLPQALYAISRSLNHLVTYPTSNPYFWDGIAFLTQMIVMLGLLGFAWVKNRANR</sequence>
<accession>A0A6N8FE75</accession>
<evidence type="ECO:0000313" key="3">
    <source>
        <dbReference type="Proteomes" id="UP000469125"/>
    </source>
</evidence>
<dbReference type="RefSeq" id="WP_155667245.1">
    <property type="nucleotide sequence ID" value="NZ_WOCA01000002.1"/>
</dbReference>
<keyword evidence="1" id="KW-1133">Transmembrane helix</keyword>
<proteinExistence type="predicted"/>
<name>A0A6N8FE75_9BACI</name>
<keyword evidence="1" id="KW-0472">Membrane</keyword>
<protein>
    <submittedName>
        <fullName evidence="2">Peptidase</fullName>
    </submittedName>
</protein>
<gene>
    <name evidence="2" type="ORF">GMD78_03685</name>
</gene>
<feature type="transmembrane region" description="Helical" evidence="1">
    <location>
        <begin position="148"/>
        <end position="171"/>
    </location>
</feature>
<reference evidence="2 3" key="1">
    <citation type="submission" date="2019-11" db="EMBL/GenBank/DDBJ databases">
        <authorList>
            <person name="Li X."/>
        </authorList>
    </citation>
    <scope>NUCLEOTIDE SEQUENCE [LARGE SCALE GENOMIC DNA]</scope>
    <source>
        <strain evidence="2 3">L9</strain>
    </source>
</reference>
<dbReference type="Proteomes" id="UP000469125">
    <property type="component" value="Unassembled WGS sequence"/>
</dbReference>
<feature type="transmembrane region" description="Helical" evidence="1">
    <location>
        <begin position="218"/>
        <end position="239"/>
    </location>
</feature>
<feature type="transmembrane region" description="Helical" evidence="1">
    <location>
        <begin position="123"/>
        <end position="142"/>
    </location>
</feature>
<feature type="transmembrane region" description="Helical" evidence="1">
    <location>
        <begin position="245"/>
        <end position="264"/>
    </location>
</feature>
<dbReference type="EMBL" id="WOCA01000002">
    <property type="protein sequence ID" value="MUK87501.1"/>
    <property type="molecule type" value="Genomic_DNA"/>
</dbReference>
<keyword evidence="3" id="KW-1185">Reference proteome</keyword>
<evidence type="ECO:0000256" key="1">
    <source>
        <dbReference type="SAM" id="Phobius"/>
    </source>
</evidence>
<keyword evidence="1" id="KW-0812">Transmembrane</keyword>
<feature type="transmembrane region" description="Helical" evidence="1">
    <location>
        <begin position="325"/>
        <end position="350"/>
    </location>
</feature>
<feature type="transmembrane region" description="Helical" evidence="1">
    <location>
        <begin position="370"/>
        <end position="389"/>
    </location>
</feature>